<reference evidence="1 2" key="1">
    <citation type="journal article" date="2014" name="PLoS Genet.">
        <title>Phylogenetically driven sequencing of extremely halophilic archaea reveals strategies for static and dynamic osmo-response.</title>
        <authorList>
            <person name="Becker E.A."/>
            <person name="Seitzer P.M."/>
            <person name="Tritt A."/>
            <person name="Larsen D."/>
            <person name="Krusor M."/>
            <person name="Yao A.I."/>
            <person name="Wu D."/>
            <person name="Madern D."/>
            <person name="Eisen J.A."/>
            <person name="Darling A.E."/>
            <person name="Facciotti M.T."/>
        </authorList>
    </citation>
    <scope>NUCLEOTIDE SEQUENCE [LARGE SCALE GENOMIC DNA]</scope>
    <source>
        <strain evidence="1 2">JCM 13557</strain>
    </source>
</reference>
<gene>
    <name evidence="1" type="ORF">C442_19546</name>
</gene>
<evidence type="ECO:0000313" key="1">
    <source>
        <dbReference type="EMBL" id="EMA15710.1"/>
    </source>
</evidence>
<dbReference type="AlphaFoldDB" id="M0K785"/>
<name>M0K785_9EURY</name>
<organism evidence="1 2">
    <name type="scientific">Haloarcula amylolytica JCM 13557</name>
    <dbReference type="NCBI Taxonomy" id="1227452"/>
    <lineage>
        <taxon>Archaea</taxon>
        <taxon>Methanobacteriati</taxon>
        <taxon>Methanobacteriota</taxon>
        <taxon>Stenosarchaea group</taxon>
        <taxon>Halobacteria</taxon>
        <taxon>Halobacteriales</taxon>
        <taxon>Haloarculaceae</taxon>
        <taxon>Haloarcula</taxon>
    </lineage>
</organism>
<sequence length="58" mass="6636">MTQKTCVNQDIPSYGYFYAVVRQPSAYIIKKLIHGAETVVGEMLEDRSTEAAFWQPRP</sequence>
<accession>M0K785</accession>
<comment type="caution">
    <text evidence="1">The sequence shown here is derived from an EMBL/GenBank/DDBJ whole genome shotgun (WGS) entry which is preliminary data.</text>
</comment>
<dbReference type="PATRIC" id="fig|1227452.3.peg.3882"/>
<keyword evidence="2" id="KW-1185">Reference proteome</keyword>
<evidence type="ECO:0000313" key="2">
    <source>
        <dbReference type="Proteomes" id="UP000011623"/>
    </source>
</evidence>
<dbReference type="Proteomes" id="UP000011623">
    <property type="component" value="Unassembled WGS sequence"/>
</dbReference>
<protein>
    <submittedName>
        <fullName evidence="1">Uncharacterized protein</fullName>
    </submittedName>
</protein>
<proteinExistence type="predicted"/>
<dbReference type="EMBL" id="AOLW01000051">
    <property type="protein sequence ID" value="EMA15710.1"/>
    <property type="molecule type" value="Genomic_DNA"/>
</dbReference>